<evidence type="ECO:0000313" key="2">
    <source>
        <dbReference type="EMBL" id="RNK99254.1"/>
    </source>
</evidence>
<accession>A0AAE8F4V8</accession>
<name>A0AAE8F4V8_XANVA</name>
<dbReference type="KEGG" id="xva:C7V42_08155"/>
<keyword evidence="1" id="KW-1133">Transmembrane helix</keyword>
<dbReference type="Proteomes" id="UP000284283">
    <property type="component" value="Unassembled WGS sequence"/>
</dbReference>
<proteinExistence type="predicted"/>
<comment type="caution">
    <text evidence="2">The sequence shown here is derived from an EMBL/GenBank/DDBJ whole genome shotgun (WGS) entry which is preliminary data.</text>
</comment>
<dbReference type="EMBL" id="PYTT01000142">
    <property type="protein sequence ID" value="RNK99254.1"/>
    <property type="molecule type" value="Genomic_DNA"/>
</dbReference>
<sequence>MNTQIQTSNAFAIRSFLTLTGGVVLLQVGNLIGKGSSYQLNWYYLALCVLYALVPIAILRAIQRHPSFSRRGYSIILSTLALLAVAGGMALSLVPLPGP</sequence>
<evidence type="ECO:0000256" key="1">
    <source>
        <dbReference type="SAM" id="Phobius"/>
    </source>
</evidence>
<keyword evidence="1" id="KW-0812">Transmembrane</keyword>
<feature type="transmembrane region" description="Helical" evidence="1">
    <location>
        <begin position="42"/>
        <end position="62"/>
    </location>
</feature>
<feature type="transmembrane region" description="Helical" evidence="1">
    <location>
        <begin position="74"/>
        <end position="94"/>
    </location>
</feature>
<evidence type="ECO:0000313" key="3">
    <source>
        <dbReference type="Proteomes" id="UP000284283"/>
    </source>
</evidence>
<dbReference type="AlphaFoldDB" id="A0AAE8F4V8"/>
<keyword evidence="1" id="KW-0472">Membrane</keyword>
<reference evidence="2 3" key="1">
    <citation type="submission" date="2018-03" db="EMBL/GenBank/DDBJ databases">
        <authorList>
            <person name="Wu G."/>
        </authorList>
    </citation>
    <scope>NUCLEOTIDE SEQUENCE [LARGE SCALE GENOMIC DNA]</scope>
    <source>
        <strain evidence="2 3">SAM-118</strain>
    </source>
</reference>
<protein>
    <submittedName>
        <fullName evidence="2">Uncharacterized protein</fullName>
    </submittedName>
</protein>
<gene>
    <name evidence="2" type="ORF">C9386_17275</name>
</gene>
<organism evidence="2 3">
    <name type="scientific">Xanthomonas vasicola pv. vasculorum</name>
    <dbReference type="NCBI Taxonomy" id="325776"/>
    <lineage>
        <taxon>Bacteria</taxon>
        <taxon>Pseudomonadati</taxon>
        <taxon>Pseudomonadota</taxon>
        <taxon>Gammaproteobacteria</taxon>
        <taxon>Lysobacterales</taxon>
        <taxon>Lysobacteraceae</taxon>
        <taxon>Xanthomonas</taxon>
    </lineage>
</organism>
<feature type="transmembrane region" description="Helical" evidence="1">
    <location>
        <begin position="12"/>
        <end position="30"/>
    </location>
</feature>